<protein>
    <submittedName>
        <fullName evidence="1">Uncharacterized protein</fullName>
    </submittedName>
</protein>
<accession>A0A0B6Y614</accession>
<gene>
    <name evidence="1" type="primary">ORF13846</name>
</gene>
<organism evidence="1">
    <name type="scientific">Arion vulgaris</name>
    <dbReference type="NCBI Taxonomy" id="1028688"/>
    <lineage>
        <taxon>Eukaryota</taxon>
        <taxon>Metazoa</taxon>
        <taxon>Spiralia</taxon>
        <taxon>Lophotrochozoa</taxon>
        <taxon>Mollusca</taxon>
        <taxon>Gastropoda</taxon>
        <taxon>Heterobranchia</taxon>
        <taxon>Euthyneura</taxon>
        <taxon>Panpulmonata</taxon>
        <taxon>Eupulmonata</taxon>
        <taxon>Stylommatophora</taxon>
        <taxon>Helicina</taxon>
        <taxon>Arionoidea</taxon>
        <taxon>Arionidae</taxon>
        <taxon>Arion</taxon>
    </lineage>
</organism>
<name>A0A0B6Y614_9EUPU</name>
<feature type="non-terminal residue" evidence="1">
    <location>
        <position position="96"/>
    </location>
</feature>
<reference evidence="1" key="1">
    <citation type="submission" date="2014-12" db="EMBL/GenBank/DDBJ databases">
        <title>Insight into the proteome of Arion vulgaris.</title>
        <authorList>
            <person name="Aradska J."/>
            <person name="Bulat T."/>
            <person name="Smidak R."/>
            <person name="Sarate P."/>
            <person name="Gangsoo J."/>
            <person name="Sialana F."/>
            <person name="Bilban M."/>
            <person name="Lubec G."/>
        </authorList>
    </citation>
    <scope>NUCLEOTIDE SEQUENCE</scope>
    <source>
        <tissue evidence="1">Skin</tissue>
    </source>
</reference>
<sequence length="96" mass="10589">MLWNDVCEVLDKFVVDSYSEESSGSDLITIPGGSGYFSSNLRLLIALASLDRAGILLRSGSNELLGDRRDNSEFEFPLPTCMEMPDSSNVERVLPE</sequence>
<dbReference type="AlphaFoldDB" id="A0A0B6Y614"/>
<evidence type="ECO:0000313" key="1">
    <source>
        <dbReference type="EMBL" id="CEK51599.1"/>
    </source>
</evidence>
<dbReference type="EMBL" id="HACG01004734">
    <property type="protein sequence ID" value="CEK51599.1"/>
    <property type="molecule type" value="Transcribed_RNA"/>
</dbReference>
<proteinExistence type="predicted"/>